<accession>A0A151A1L7</accession>
<feature type="binding site" description="axial binding residue" evidence="8">
    <location>
        <position position="76"/>
    </location>
    <ligand>
        <name>heme</name>
        <dbReference type="ChEBI" id="CHEBI:30413"/>
    </ligand>
    <ligandPart>
        <name>Fe</name>
        <dbReference type="ChEBI" id="CHEBI:18248"/>
    </ligandPart>
</feature>
<dbReference type="EC" id="1.14.99.48" evidence="8"/>
<keyword evidence="4 8" id="KW-0479">Metal-binding</keyword>
<keyword evidence="7 8" id="KW-0503">Monooxygenase</keyword>
<dbReference type="GO" id="GO:0005737">
    <property type="term" value="C:cytoplasm"/>
    <property type="evidence" value="ECO:0007669"/>
    <property type="project" value="UniProtKB-SubCell"/>
</dbReference>
<sequence>MYVVTNRIDVKKGFAAKMASKFTSGKKIKELPGFHRIEVWQIDDSEDYDQMYVNTWWETEEDFKNWLHSDAFKEAHSKKDSSNKEESPVLGNKIVKANVLSTLDNN</sequence>
<comment type="function">
    <text evidence="8">Allows bacterial pathogens to use the host heme as an iron source. Catalyzes the oxidative degradation of the heme macrocyclic porphyrin ring to the oxo-bilirubin chromophore staphylobilin (a mixture of the linear tetrapyrroles 5-oxo-delta-bilirubin and 15-oxo-beta-bilirubin) in the presence of a suitable electron donor such as ascorbate or NADPH--cytochrome P450 reductase, with subsequent release of free iron.</text>
</comment>
<dbReference type="Pfam" id="PF03992">
    <property type="entry name" value="ABM"/>
    <property type="match status" value="1"/>
</dbReference>
<protein>
    <recommendedName>
        <fullName evidence="8">Heme oxygenase (staphylobilin-producing)</fullName>
        <ecNumber evidence="8">1.14.99.48</ecNumber>
    </recommendedName>
    <alternativeName>
        <fullName evidence="8">Heme-degrading monooxygenase</fullName>
    </alternativeName>
    <alternativeName>
        <fullName evidence="8">Iron-regulated surface determinant</fullName>
    </alternativeName>
    <alternativeName>
        <fullName evidence="8">Iron-responsive surface determinant</fullName>
    </alternativeName>
</protein>
<dbReference type="GO" id="GO:0020037">
    <property type="term" value="F:heme binding"/>
    <property type="evidence" value="ECO:0007669"/>
    <property type="project" value="UniProtKB-UniRule"/>
</dbReference>
<dbReference type="InterPro" id="IPR007138">
    <property type="entry name" value="ABM_dom"/>
</dbReference>
<name>A0A151A1L7_9STAP</name>
<evidence type="ECO:0000256" key="7">
    <source>
        <dbReference type="ARBA" id="ARBA00023033"/>
    </source>
</evidence>
<keyword evidence="5 8" id="KW-0560">Oxidoreductase</keyword>
<dbReference type="PANTHER" id="PTHR34474:SF4">
    <property type="entry name" value="HEME OXYGENASE (STAPHYLOBILIN-PRODUCING) 1"/>
    <property type="match status" value="1"/>
</dbReference>
<evidence type="ECO:0000313" key="10">
    <source>
        <dbReference type="EMBL" id="KYH13203.1"/>
    </source>
</evidence>
<dbReference type="PROSITE" id="PS51725">
    <property type="entry name" value="ABM"/>
    <property type="match status" value="1"/>
</dbReference>
<evidence type="ECO:0000256" key="2">
    <source>
        <dbReference type="ARBA" id="ARBA00022490"/>
    </source>
</evidence>
<evidence type="ECO:0000259" key="9">
    <source>
        <dbReference type="PROSITE" id="PS51725"/>
    </source>
</evidence>
<comment type="catalytic activity">
    <reaction evidence="8">
        <text>heme b + 5 AH2 + 4 O2 + 2 H(+) = delta-staphylobilin + Fe(2+) + formaldehyde + 5 A + 4 H2O</text>
        <dbReference type="Rhea" id="RHEA:37039"/>
        <dbReference type="ChEBI" id="CHEBI:13193"/>
        <dbReference type="ChEBI" id="CHEBI:15377"/>
        <dbReference type="ChEBI" id="CHEBI:15378"/>
        <dbReference type="ChEBI" id="CHEBI:15379"/>
        <dbReference type="ChEBI" id="CHEBI:16842"/>
        <dbReference type="ChEBI" id="CHEBI:17499"/>
        <dbReference type="ChEBI" id="CHEBI:29033"/>
        <dbReference type="ChEBI" id="CHEBI:60344"/>
        <dbReference type="ChEBI" id="CHEBI:74361"/>
        <dbReference type="EC" id="1.14.99.48"/>
    </reaction>
</comment>
<feature type="domain" description="ABM" evidence="9">
    <location>
        <begin position="2"/>
        <end position="95"/>
    </location>
</feature>
<proteinExistence type="inferred from homology"/>
<comment type="caution">
    <text evidence="8">Lacks conserved residue(s) required for the propagation of feature annotation.</text>
</comment>
<comment type="caution">
    <text evidence="10">The sequence shown here is derived from an EMBL/GenBank/DDBJ whole genome shotgun (WGS) entry which is preliminary data.</text>
</comment>
<organism evidence="10 11">
    <name type="scientific">Staphylococcus kloosii</name>
    <dbReference type="NCBI Taxonomy" id="29384"/>
    <lineage>
        <taxon>Bacteria</taxon>
        <taxon>Bacillati</taxon>
        <taxon>Bacillota</taxon>
        <taxon>Bacilli</taxon>
        <taxon>Bacillales</taxon>
        <taxon>Staphylococcaceae</taxon>
        <taxon>Staphylococcus</taxon>
    </lineage>
</organism>
<dbReference type="InterPro" id="IPR023953">
    <property type="entry name" value="IsdG"/>
</dbReference>
<feature type="binding site" evidence="8">
    <location>
        <position position="6"/>
    </location>
    <ligand>
        <name>Fe cation</name>
        <dbReference type="ChEBI" id="CHEBI:24875"/>
    </ligand>
</feature>
<dbReference type="GO" id="GO:0033212">
    <property type="term" value="P:iron import into cell"/>
    <property type="evidence" value="ECO:0007669"/>
    <property type="project" value="InterPro"/>
</dbReference>
<evidence type="ECO:0000313" key="11">
    <source>
        <dbReference type="Proteomes" id="UP000075418"/>
    </source>
</evidence>
<dbReference type="SUPFAM" id="SSF54909">
    <property type="entry name" value="Dimeric alpha+beta barrel"/>
    <property type="match status" value="1"/>
</dbReference>
<dbReference type="GO" id="GO:0042167">
    <property type="term" value="P:heme catabolic process"/>
    <property type="evidence" value="ECO:0007669"/>
    <property type="project" value="UniProtKB-UniRule"/>
</dbReference>
<comment type="similarity">
    <text evidence="1">Belongs to the TRAP family.</text>
</comment>
<comment type="subcellular location">
    <subcellularLocation>
        <location evidence="8">Cytoplasm</location>
    </subcellularLocation>
</comment>
<keyword evidence="2 8" id="KW-0963">Cytoplasm</keyword>
<evidence type="ECO:0000256" key="1">
    <source>
        <dbReference type="ARBA" id="ARBA00009267"/>
    </source>
</evidence>
<feature type="site" description="Transition state stabilizer" evidence="8">
    <location>
        <position position="66"/>
    </location>
</feature>
<gene>
    <name evidence="10" type="ORF">A0131_00045</name>
</gene>
<dbReference type="AlphaFoldDB" id="A0A151A1L7"/>
<dbReference type="Proteomes" id="UP000075418">
    <property type="component" value="Unassembled WGS sequence"/>
</dbReference>
<dbReference type="InterPro" id="IPR050404">
    <property type="entry name" value="Heme-degrading_MO"/>
</dbReference>
<reference evidence="10 11" key="1">
    <citation type="submission" date="2016-02" db="EMBL/GenBank/DDBJ databases">
        <title>Draft genome sequence of hydrocarbon degrading Staphylococcus saprophyticus Strain CNV2, isolated from crude-oil contaminated soil from Noonmati Oil Refinery, Guwahati, Assam, India.</title>
        <authorList>
            <person name="Mukherjee A."/>
            <person name="Chettri B."/>
            <person name="Langpoklakpam J."/>
            <person name="Singh A.K."/>
            <person name="Chattopadhyay D.J."/>
        </authorList>
    </citation>
    <scope>NUCLEOTIDE SEQUENCE [LARGE SCALE GENOMIC DNA]</scope>
    <source>
        <strain evidence="10 11">CNV2</strain>
    </source>
</reference>
<evidence type="ECO:0000256" key="6">
    <source>
        <dbReference type="ARBA" id="ARBA00023004"/>
    </source>
</evidence>
<dbReference type="PANTHER" id="PTHR34474">
    <property type="entry name" value="SIGNAL TRANSDUCTION PROTEIN TRAP"/>
    <property type="match status" value="1"/>
</dbReference>
<dbReference type="NCBIfam" id="NF009840">
    <property type="entry name" value="PRK13315.1"/>
    <property type="match status" value="1"/>
</dbReference>
<dbReference type="RefSeq" id="WP_061853454.1">
    <property type="nucleotide sequence ID" value="NZ_JAIEWX010000002.1"/>
</dbReference>
<dbReference type="InterPro" id="IPR011008">
    <property type="entry name" value="Dimeric_a/b-barrel"/>
</dbReference>
<evidence type="ECO:0000256" key="4">
    <source>
        <dbReference type="ARBA" id="ARBA00022723"/>
    </source>
</evidence>
<keyword evidence="6 8" id="KW-0408">Iron</keyword>
<keyword evidence="3 8" id="KW-0349">Heme</keyword>
<dbReference type="HAMAP" id="MF_01272">
    <property type="entry name" value="Heme_degrading_monooxygenase"/>
    <property type="match status" value="1"/>
</dbReference>
<comment type="similarity">
    <text evidence="8">Belongs to the antibiotic biosynthesis monooxygenase family. Heme-degrading monooxygenase IsdG subfamily.</text>
</comment>
<dbReference type="EMBL" id="LUGM01000002">
    <property type="protein sequence ID" value="KYH13203.1"/>
    <property type="molecule type" value="Genomic_DNA"/>
</dbReference>
<comment type="catalytic activity">
    <reaction evidence="8">
        <text>heme b + 5 AH2 + 4 O2 + 2 H(+) = beta-staphylobilin + Fe(2+) + formaldehyde + 5 A + 4 H2O</text>
        <dbReference type="Rhea" id="RHEA:37363"/>
        <dbReference type="ChEBI" id="CHEBI:13193"/>
        <dbReference type="ChEBI" id="CHEBI:15377"/>
        <dbReference type="ChEBI" id="CHEBI:15378"/>
        <dbReference type="ChEBI" id="CHEBI:15379"/>
        <dbReference type="ChEBI" id="CHEBI:16842"/>
        <dbReference type="ChEBI" id="CHEBI:17499"/>
        <dbReference type="ChEBI" id="CHEBI:29033"/>
        <dbReference type="ChEBI" id="CHEBI:60344"/>
        <dbReference type="ChEBI" id="CHEBI:74362"/>
        <dbReference type="EC" id="1.14.99.48"/>
    </reaction>
</comment>
<dbReference type="GO" id="GO:0005506">
    <property type="term" value="F:iron ion binding"/>
    <property type="evidence" value="ECO:0007669"/>
    <property type="project" value="UniProtKB-UniRule"/>
</dbReference>
<dbReference type="GO" id="GO:0004392">
    <property type="term" value="F:heme oxygenase (decyclizing) activity"/>
    <property type="evidence" value="ECO:0007669"/>
    <property type="project" value="UniProtKB-UniRule"/>
</dbReference>
<dbReference type="Gene3D" id="3.30.70.100">
    <property type="match status" value="1"/>
</dbReference>
<evidence type="ECO:0000256" key="8">
    <source>
        <dbReference type="HAMAP-Rule" id="MF_01272"/>
    </source>
</evidence>
<evidence type="ECO:0000256" key="5">
    <source>
        <dbReference type="ARBA" id="ARBA00023002"/>
    </source>
</evidence>
<comment type="subunit">
    <text evidence="8">Homodimer.</text>
</comment>
<evidence type="ECO:0000256" key="3">
    <source>
        <dbReference type="ARBA" id="ARBA00022617"/>
    </source>
</evidence>